<sequence>MNLIRLNRLPIQRDCVLRHLLLLLLLSSLTLCLLLRLSACSGTALRLNPHRLHDTVDEVRIRRHNGGCLDATCSSSGAGLNEAFWETVDDDGRHGWRSGR</sequence>
<dbReference type="AlphaFoldDB" id="A0A8D8GFK5"/>
<organism evidence="1">
    <name type="scientific">Culex pipiens</name>
    <name type="common">House mosquito</name>
    <dbReference type="NCBI Taxonomy" id="7175"/>
    <lineage>
        <taxon>Eukaryota</taxon>
        <taxon>Metazoa</taxon>
        <taxon>Ecdysozoa</taxon>
        <taxon>Arthropoda</taxon>
        <taxon>Hexapoda</taxon>
        <taxon>Insecta</taxon>
        <taxon>Pterygota</taxon>
        <taxon>Neoptera</taxon>
        <taxon>Endopterygota</taxon>
        <taxon>Diptera</taxon>
        <taxon>Nematocera</taxon>
        <taxon>Culicoidea</taxon>
        <taxon>Culicidae</taxon>
        <taxon>Culicinae</taxon>
        <taxon>Culicini</taxon>
        <taxon>Culex</taxon>
        <taxon>Culex</taxon>
    </lineage>
</organism>
<protein>
    <submittedName>
        <fullName evidence="1">(northern house mosquito) hypothetical protein</fullName>
    </submittedName>
</protein>
<proteinExistence type="predicted"/>
<evidence type="ECO:0000313" key="1">
    <source>
        <dbReference type="EMBL" id="CAG6504899.1"/>
    </source>
</evidence>
<reference evidence="1" key="1">
    <citation type="submission" date="2021-05" db="EMBL/GenBank/DDBJ databases">
        <authorList>
            <person name="Alioto T."/>
            <person name="Alioto T."/>
            <person name="Gomez Garrido J."/>
        </authorList>
    </citation>
    <scope>NUCLEOTIDE SEQUENCE</scope>
</reference>
<accession>A0A8D8GFK5</accession>
<dbReference type="EMBL" id="HBUE01119459">
    <property type="protein sequence ID" value="CAG6491718.1"/>
    <property type="molecule type" value="Transcribed_RNA"/>
</dbReference>
<dbReference type="EMBL" id="HBUE01255508">
    <property type="protein sequence ID" value="CAG6556185.1"/>
    <property type="molecule type" value="Transcribed_RNA"/>
</dbReference>
<dbReference type="EMBL" id="HBUE01150539">
    <property type="protein sequence ID" value="CAG6504899.1"/>
    <property type="molecule type" value="Transcribed_RNA"/>
</dbReference>
<name>A0A8D8GFK5_CULPI</name>